<dbReference type="RefSeq" id="WP_157323954.1">
    <property type="nucleotide sequence ID" value="NZ_BMFX01000001.1"/>
</dbReference>
<dbReference type="GO" id="GO:0016491">
    <property type="term" value="F:oxidoreductase activity"/>
    <property type="evidence" value="ECO:0007669"/>
    <property type="project" value="UniProtKB-KW"/>
</dbReference>
<evidence type="ECO:0000256" key="2">
    <source>
        <dbReference type="ARBA" id="ARBA00023002"/>
    </source>
</evidence>
<feature type="domain" description="Ketoreductase" evidence="4">
    <location>
        <begin position="12"/>
        <end position="200"/>
    </location>
</feature>
<dbReference type="PRINTS" id="PR00081">
    <property type="entry name" value="GDHRDH"/>
</dbReference>
<sequence>MALNISTDLTGTSAVITGGASGLGYATAQALVEAGAQVVVIDLPDAPDSTSRADAVAALGEAAQFHPGDVTDPQTSIDAVAAAAARGPLRTAVSCAGVATPGKLLGRKGPLPAETFMKVLAINTGGTVNLMTAAAAVMAENELAGEDRGVLINTASVAAFDGQIGQIAYSASKGAVASLTLPAARELAAHAIRVVTIAPGLFETPMMAGLPEDARESLRAKTLHPARLGKPEDYAQTVLQIIANPMLNGETIRLDGAIRLEPK</sequence>
<evidence type="ECO:0000259" key="4">
    <source>
        <dbReference type="SMART" id="SM00822"/>
    </source>
</evidence>
<organism evidence="5 6">
    <name type="scientific">Nesterenkonia alkaliphila</name>
    <dbReference type="NCBI Taxonomy" id="1463631"/>
    <lineage>
        <taxon>Bacteria</taxon>
        <taxon>Bacillati</taxon>
        <taxon>Actinomycetota</taxon>
        <taxon>Actinomycetes</taxon>
        <taxon>Micrococcales</taxon>
        <taxon>Micrococcaceae</taxon>
        <taxon>Nesterenkonia</taxon>
    </lineage>
</organism>
<gene>
    <name evidence="5" type="ORF">GNZ21_10175</name>
</gene>
<comment type="caution">
    <text evidence="5">The sequence shown here is derived from an EMBL/GenBank/DDBJ whole genome shotgun (WGS) entry which is preliminary data.</text>
</comment>
<comment type="similarity">
    <text evidence="1 3">Belongs to the short-chain dehydrogenases/reductases (SDR) family.</text>
</comment>
<keyword evidence="2" id="KW-0560">Oxidoreductase</keyword>
<dbReference type="Gene3D" id="3.40.50.720">
    <property type="entry name" value="NAD(P)-binding Rossmann-like Domain"/>
    <property type="match status" value="1"/>
</dbReference>
<evidence type="ECO:0000256" key="1">
    <source>
        <dbReference type="ARBA" id="ARBA00006484"/>
    </source>
</evidence>
<dbReference type="SUPFAM" id="SSF51735">
    <property type="entry name" value="NAD(P)-binding Rossmann-fold domains"/>
    <property type="match status" value="1"/>
</dbReference>
<accession>A0A7K1UJT0</accession>
<dbReference type="PANTHER" id="PTHR43658:SF8">
    <property type="entry name" value="17-BETA-HYDROXYSTEROID DEHYDROGENASE 14-RELATED"/>
    <property type="match status" value="1"/>
</dbReference>
<evidence type="ECO:0000313" key="5">
    <source>
        <dbReference type="EMBL" id="MVT26720.1"/>
    </source>
</evidence>
<dbReference type="PROSITE" id="PS00061">
    <property type="entry name" value="ADH_SHORT"/>
    <property type="match status" value="1"/>
</dbReference>
<reference evidence="5 6" key="1">
    <citation type="submission" date="2019-12" db="EMBL/GenBank/DDBJ databases">
        <title>Nesterenkonia muleiensis sp. nov., a novel actinobacterium isolated from sap of Populus euphratica.</title>
        <authorList>
            <person name="Wang R."/>
        </authorList>
    </citation>
    <scope>NUCLEOTIDE SEQUENCE [LARGE SCALE GENOMIC DNA]</scope>
    <source>
        <strain evidence="5 6">F10</strain>
    </source>
</reference>
<dbReference type="InterPro" id="IPR002347">
    <property type="entry name" value="SDR_fam"/>
</dbReference>
<evidence type="ECO:0000313" key="6">
    <source>
        <dbReference type="Proteomes" id="UP000460157"/>
    </source>
</evidence>
<dbReference type="PANTHER" id="PTHR43658">
    <property type="entry name" value="SHORT-CHAIN DEHYDROGENASE/REDUCTASE"/>
    <property type="match status" value="1"/>
</dbReference>
<dbReference type="Pfam" id="PF00106">
    <property type="entry name" value="adh_short"/>
    <property type="match status" value="1"/>
</dbReference>
<dbReference type="Proteomes" id="UP000460157">
    <property type="component" value="Unassembled WGS sequence"/>
</dbReference>
<dbReference type="EMBL" id="WRPM01000071">
    <property type="protein sequence ID" value="MVT26720.1"/>
    <property type="molecule type" value="Genomic_DNA"/>
</dbReference>
<evidence type="ECO:0000256" key="3">
    <source>
        <dbReference type="RuleBase" id="RU000363"/>
    </source>
</evidence>
<name>A0A7K1UJT0_9MICC</name>
<proteinExistence type="inferred from homology"/>
<dbReference type="InterPro" id="IPR036291">
    <property type="entry name" value="NAD(P)-bd_dom_sf"/>
</dbReference>
<dbReference type="InterPro" id="IPR057326">
    <property type="entry name" value="KR_dom"/>
</dbReference>
<dbReference type="AlphaFoldDB" id="A0A7K1UJT0"/>
<dbReference type="OrthoDB" id="9795647at2"/>
<keyword evidence="6" id="KW-1185">Reference proteome</keyword>
<dbReference type="InterPro" id="IPR020904">
    <property type="entry name" value="Sc_DH/Rdtase_CS"/>
</dbReference>
<protein>
    <submittedName>
        <fullName evidence="5">SDR family NAD(P)-dependent oxidoreductase</fullName>
    </submittedName>
</protein>
<dbReference type="PRINTS" id="PR00080">
    <property type="entry name" value="SDRFAMILY"/>
</dbReference>
<dbReference type="SMART" id="SM00822">
    <property type="entry name" value="PKS_KR"/>
    <property type="match status" value="1"/>
</dbReference>